<keyword evidence="2" id="KW-1185">Reference proteome</keyword>
<organism evidence="1 2">
    <name type="scientific">Melastoma candidum</name>
    <dbReference type="NCBI Taxonomy" id="119954"/>
    <lineage>
        <taxon>Eukaryota</taxon>
        <taxon>Viridiplantae</taxon>
        <taxon>Streptophyta</taxon>
        <taxon>Embryophyta</taxon>
        <taxon>Tracheophyta</taxon>
        <taxon>Spermatophyta</taxon>
        <taxon>Magnoliopsida</taxon>
        <taxon>eudicotyledons</taxon>
        <taxon>Gunneridae</taxon>
        <taxon>Pentapetalae</taxon>
        <taxon>rosids</taxon>
        <taxon>malvids</taxon>
        <taxon>Myrtales</taxon>
        <taxon>Melastomataceae</taxon>
        <taxon>Melastomatoideae</taxon>
        <taxon>Melastomateae</taxon>
        <taxon>Melastoma</taxon>
    </lineage>
</organism>
<evidence type="ECO:0000313" key="2">
    <source>
        <dbReference type="Proteomes" id="UP001057402"/>
    </source>
</evidence>
<reference evidence="2" key="1">
    <citation type="journal article" date="2023" name="Front. Plant Sci.">
        <title>Chromosomal-level genome assembly of Melastoma candidum provides insights into trichome evolution.</title>
        <authorList>
            <person name="Zhong Y."/>
            <person name="Wu W."/>
            <person name="Sun C."/>
            <person name="Zou P."/>
            <person name="Liu Y."/>
            <person name="Dai S."/>
            <person name="Zhou R."/>
        </authorList>
    </citation>
    <scope>NUCLEOTIDE SEQUENCE [LARGE SCALE GENOMIC DNA]</scope>
</reference>
<gene>
    <name evidence="1" type="ORF">MLD38_021031</name>
</gene>
<name>A0ACB9QEU9_9MYRT</name>
<comment type="caution">
    <text evidence="1">The sequence shown here is derived from an EMBL/GenBank/DDBJ whole genome shotgun (WGS) entry which is preliminary data.</text>
</comment>
<dbReference type="EMBL" id="CM042885">
    <property type="protein sequence ID" value="KAI4365006.1"/>
    <property type="molecule type" value="Genomic_DNA"/>
</dbReference>
<accession>A0ACB9QEU9</accession>
<evidence type="ECO:0000313" key="1">
    <source>
        <dbReference type="EMBL" id="KAI4365006.1"/>
    </source>
</evidence>
<dbReference type="Proteomes" id="UP001057402">
    <property type="component" value="Chromosome 6"/>
</dbReference>
<protein>
    <submittedName>
        <fullName evidence="1">Uncharacterized protein</fullName>
    </submittedName>
</protein>
<sequence length="1337" mass="146345">MAYPRGYESPLPRSHDAMQHDGLRPSSAPPLWAPPPGFSSFPPSRPHLHPHTQHQQFLRYPPLAPPYQDDDWFNHMAVTYCADDPVLMAFLTTPIEDFGGCLNFDLGSGIHQDSGISKGDLSNVCCSGADDSSCSVIGNTMAELPSSRLHRGRHLVGDTVYDIDKSGAHGDVQLQLEVTTITKYASNPGLVLGRQIAVNRSYICYGLKTGNIRVLNLNTASRSLLCGHTQRITDMAFFCDDVHILASASSDGRVVVWKINEGLDKEDKAQTSGYLVAAIQIIGEEETVHPRLCWHPNKQEVLMVALGNRIFKVDTNKAVKKKSFSAEEPLKCPANKLLKGVQIVGKHDALITDLSMCQMMPCRLASASTDGVVKIWEENKPLPVATLRPYDGRSVSSVTFVTAPHRPDHIVLFTGGPLNREIKIWTSAHEDGRLLSDDLESWQCIQTLELKSSSEERVEDVFFNKIVAVPLAGIILLANAKRNALYAVLIEYGQGPISTRMEYLAEFTVAMPILSLTVTSQSQPHGQHIVQVYCMQTRAIQQYTLASSRYLPSILDPRKSEKAFYDDFHEYDSLCKATFGEFEGVHGMEPNTISCSATLVPPIFPSTVGSTPTTVQTVHVPFSEVIGFPEVTTVLETEQTGLSYPVRTEQVNSSSPPLLPSPRLSQRSSGFRSPPSCLESNITVTDHKIGLAISSKMDVMKGGLADRHSPSSDMCKDNRVLVPTDMPVIPDPPMIFKPPTHLVTPSEILSRASSSTQSQKSETMGGGDSNVSDVINVVLEKVVGEEATSQNNVYDFKEGMAEKSFSQAPDISIHVARDFGINTCRVEGAHLANNIINGEQPNQLPSQSVEAAQHFKKNDYPMLGVSEKFVPLQLAAPPAEVTGRTGTASQPSGPSSQSESLFNSTDSSNDPSNSSRAPSGDATYLQLSSMQEMLDQLVRVQNEMSKQMTAIVSLPFNREGQRLEASLGRNLENIVKANEDAFWARFLEENAKQNKLEQEHTQNITSLINNCLKKGFPSILEKTIKNEISSIGPAVVCAASPIIKNSISSAIAASFQKALGDKAFNHLEKGVSSKLEDALAQQIQLQFQTTGKLILQDSLRACLETSLVPAFELSCKALFERVDVTVQNGLEEHIVAMQQLFDSAHSPLAISLRDVLKSVSSTCQVLSGELADGQRTLMAIANAYTRNKGANMMVDVPVDLTIELSRLLAQNKYEEAFAAALHKNDLSIVSWLCAQVDFQKILSANPLPLSQGVLVALLQQLACDVGKETSKKVQWMTEVAIVINSLDPTIRVHVRPICDQVYQILNHQQQTMAKPSEDASNIRLLMHVISSLLASYK</sequence>
<proteinExistence type="predicted"/>